<protein>
    <recommendedName>
        <fullName evidence="5">BTB domain-containing protein</fullName>
    </recommendedName>
</protein>
<dbReference type="PANTHER" id="PTHR46231">
    <property type="entry name" value="ANKYRIN REPEAT AND BTB/POZ DOMAIN-CONTAINING PROTEIN 1"/>
    <property type="match status" value="1"/>
</dbReference>
<dbReference type="FunFam" id="1.25.40.20:FF:000248">
    <property type="entry name" value="Ankyrin repeat and BTB/POZ domain protein"/>
    <property type="match status" value="1"/>
</dbReference>
<accession>A0A8H3IBI8</accession>
<evidence type="ECO:0000256" key="3">
    <source>
        <dbReference type="PROSITE-ProRule" id="PRU00023"/>
    </source>
</evidence>
<feature type="repeat" description="ANK" evidence="3">
    <location>
        <begin position="68"/>
        <end position="93"/>
    </location>
</feature>
<name>A0A8H3IBI8_9LECA</name>
<dbReference type="InterPro" id="IPR036770">
    <property type="entry name" value="Ankyrin_rpt-contain_sf"/>
</dbReference>
<dbReference type="CDD" id="cd18497">
    <property type="entry name" value="BACK_ABTB1_BPOZ"/>
    <property type="match status" value="1"/>
</dbReference>
<keyword evidence="7" id="KW-1185">Reference proteome</keyword>
<keyword evidence="1" id="KW-0677">Repeat</keyword>
<evidence type="ECO:0000256" key="1">
    <source>
        <dbReference type="ARBA" id="ARBA00022737"/>
    </source>
</evidence>
<dbReference type="PROSITE" id="PS50097">
    <property type="entry name" value="BTB"/>
    <property type="match status" value="2"/>
</dbReference>
<dbReference type="InterPro" id="IPR011333">
    <property type="entry name" value="SKP1/BTB/POZ_sf"/>
</dbReference>
<evidence type="ECO:0000259" key="5">
    <source>
        <dbReference type="PROSITE" id="PS50097"/>
    </source>
</evidence>
<gene>
    <name evidence="6" type="ORF">HETSPECPRED_000903</name>
</gene>
<dbReference type="PANTHER" id="PTHR46231:SF1">
    <property type="entry name" value="ANKYRIN REPEAT AND BTB_POZ DOMAIN-CONTAINING PROTEIN 1"/>
    <property type="match status" value="1"/>
</dbReference>
<feature type="domain" description="BTB" evidence="5">
    <location>
        <begin position="365"/>
        <end position="423"/>
    </location>
</feature>
<dbReference type="InterPro" id="IPR000210">
    <property type="entry name" value="BTB/POZ_dom"/>
</dbReference>
<sequence length="653" mass="73736">MVVGKDQLEASLREEKQLIESGKLKEDSPLDVSEKFGKLCEACRRGDLRSCQEMITTEGVNINARDRYDYTPLILASLCGHYEVVQLLLESGALCERDTFQGERCLYNALNDRIRNLLLSYDYSKSTDPLQPLAAHITSLLTREQPQTSDLSVATAPEVFNLHKFILSARSPYFHKKLSAAPDTANWRIPAAIPPQAFEIAIRYIYLGEIPRDIGGGPGTGFTEDEVLEGIDKISKHLEIRSLWDSILQIDDRRLTRQHRQDEISRGRRQIESWFRGNVLKHKIVTDATKAGDIRWDRYNGIYADVLLKADEPSEVEEANILNEGISTRPVEDTAGTLNGIPVGPRSQISRSPSRTRAARKSVLFPVHRAMLLRSEFFLTMFSSHFKEAQNTEHLQIIPIDCSPDVLEAVLIFLYTEKADISLDIAIDVLFAADLLLIDKLKQRAAVVISTLGNGSMSQIPPQLDPDWREPETEVIDIYDVIRAGWLTRVPRLEEFAARYFAYRLESYIDEEEFAELIRESAGRITGRQETDSIELLDDIRYYLSERFRLRFEDAGIEDMMDENAKSTEYIQSDVAKPTYTPVDASSNLLKDVEPNHNVDAGMERAFNTATAGSQIRTLDGEIAGDEFAGDAINYQILLGKIDGLLDKLRLDA</sequence>
<feature type="region of interest" description="Disordered" evidence="4">
    <location>
        <begin position="333"/>
        <end position="355"/>
    </location>
</feature>
<dbReference type="Gene3D" id="1.25.40.20">
    <property type="entry name" value="Ankyrin repeat-containing domain"/>
    <property type="match status" value="1"/>
</dbReference>
<dbReference type="AlphaFoldDB" id="A0A8H3IBI8"/>
<dbReference type="Gene3D" id="3.30.710.10">
    <property type="entry name" value="Potassium Channel Kv1.1, Chain A"/>
    <property type="match status" value="2"/>
</dbReference>
<dbReference type="SMART" id="SM00225">
    <property type="entry name" value="BTB"/>
    <property type="match status" value="2"/>
</dbReference>
<evidence type="ECO:0000313" key="7">
    <source>
        <dbReference type="Proteomes" id="UP000664521"/>
    </source>
</evidence>
<dbReference type="PROSITE" id="PS50297">
    <property type="entry name" value="ANK_REP_REGION"/>
    <property type="match status" value="1"/>
</dbReference>
<dbReference type="OrthoDB" id="684045at2759"/>
<organism evidence="6 7">
    <name type="scientific">Heterodermia speciosa</name>
    <dbReference type="NCBI Taxonomy" id="116794"/>
    <lineage>
        <taxon>Eukaryota</taxon>
        <taxon>Fungi</taxon>
        <taxon>Dikarya</taxon>
        <taxon>Ascomycota</taxon>
        <taxon>Pezizomycotina</taxon>
        <taxon>Lecanoromycetes</taxon>
        <taxon>OSLEUM clade</taxon>
        <taxon>Lecanoromycetidae</taxon>
        <taxon>Caliciales</taxon>
        <taxon>Physciaceae</taxon>
        <taxon>Heterodermia</taxon>
    </lineage>
</organism>
<dbReference type="InterPro" id="IPR044515">
    <property type="entry name" value="ABTB1"/>
</dbReference>
<dbReference type="Pfam" id="PF00651">
    <property type="entry name" value="BTB"/>
    <property type="match status" value="2"/>
</dbReference>
<dbReference type="PROSITE" id="PS50088">
    <property type="entry name" value="ANK_REPEAT"/>
    <property type="match status" value="1"/>
</dbReference>
<evidence type="ECO:0000256" key="4">
    <source>
        <dbReference type="SAM" id="MobiDB-lite"/>
    </source>
</evidence>
<dbReference type="Proteomes" id="UP000664521">
    <property type="component" value="Unassembled WGS sequence"/>
</dbReference>
<comment type="caution">
    <text evidence="6">The sequence shown here is derived from an EMBL/GenBank/DDBJ whole genome shotgun (WGS) entry which is preliminary data.</text>
</comment>
<dbReference type="GO" id="GO:0005737">
    <property type="term" value="C:cytoplasm"/>
    <property type="evidence" value="ECO:0007669"/>
    <property type="project" value="TreeGrafter"/>
</dbReference>
<dbReference type="SUPFAM" id="SSF48403">
    <property type="entry name" value="Ankyrin repeat"/>
    <property type="match status" value="1"/>
</dbReference>
<evidence type="ECO:0000256" key="2">
    <source>
        <dbReference type="ARBA" id="ARBA00023043"/>
    </source>
</evidence>
<dbReference type="InterPro" id="IPR002110">
    <property type="entry name" value="Ankyrin_rpt"/>
</dbReference>
<proteinExistence type="predicted"/>
<dbReference type="Pfam" id="PF12796">
    <property type="entry name" value="Ank_2"/>
    <property type="match status" value="1"/>
</dbReference>
<dbReference type="GO" id="GO:0000151">
    <property type="term" value="C:ubiquitin ligase complex"/>
    <property type="evidence" value="ECO:0007669"/>
    <property type="project" value="TreeGrafter"/>
</dbReference>
<dbReference type="SMART" id="SM00248">
    <property type="entry name" value="ANK"/>
    <property type="match status" value="1"/>
</dbReference>
<reference evidence="6" key="1">
    <citation type="submission" date="2021-03" db="EMBL/GenBank/DDBJ databases">
        <authorList>
            <person name="Tagirdzhanova G."/>
        </authorList>
    </citation>
    <scope>NUCLEOTIDE SEQUENCE</scope>
</reference>
<feature type="domain" description="BTB" evidence="5">
    <location>
        <begin position="149"/>
        <end position="214"/>
    </location>
</feature>
<dbReference type="SUPFAM" id="SSF54695">
    <property type="entry name" value="POZ domain"/>
    <property type="match status" value="2"/>
</dbReference>
<keyword evidence="2 3" id="KW-0040">ANK repeat</keyword>
<evidence type="ECO:0000313" key="6">
    <source>
        <dbReference type="EMBL" id="CAF9912308.1"/>
    </source>
</evidence>
<dbReference type="CDD" id="cd18186">
    <property type="entry name" value="BTB_POZ_ZBTB_KLHL-like"/>
    <property type="match status" value="1"/>
</dbReference>
<dbReference type="EMBL" id="CAJPDS010000011">
    <property type="protein sequence ID" value="CAF9912308.1"/>
    <property type="molecule type" value="Genomic_DNA"/>
</dbReference>